<gene>
    <name evidence="2" type="ORF">SAMN05216499_10715</name>
</gene>
<dbReference type="STRING" id="310782.SAMN05216499_10715"/>
<accession>A0A1M7ELV8</accession>
<evidence type="ECO:0008006" key="4">
    <source>
        <dbReference type="Google" id="ProtNLM"/>
    </source>
</evidence>
<keyword evidence="3" id="KW-1185">Reference proteome</keyword>
<keyword evidence="1" id="KW-0732">Signal</keyword>
<sequence>MSIRRAATTIGALSLGLVVLTACDKPTAMATVTVGSKTVQAEAADKCYSGGKKLPQAAFLACLQGTPKHHITVPVGDQVRIGVDPSIAKKGWLIASGTTLVTPEPLKDKTYWSVDSEQLFNTQDQQTGGTTTAKQVTLNIVESADTSGESSFRVIQINLIRGQ</sequence>
<dbReference type="AlphaFoldDB" id="A0A1M7ELV8"/>
<evidence type="ECO:0000313" key="2">
    <source>
        <dbReference type="EMBL" id="SHL92573.1"/>
    </source>
</evidence>
<feature type="signal peptide" evidence="1">
    <location>
        <begin position="1"/>
        <end position="30"/>
    </location>
</feature>
<evidence type="ECO:0000313" key="3">
    <source>
        <dbReference type="Proteomes" id="UP000184111"/>
    </source>
</evidence>
<protein>
    <recommendedName>
        <fullName evidence="4">Lipoprotein</fullName>
    </recommendedName>
</protein>
<feature type="chain" id="PRO_5009925502" description="Lipoprotein" evidence="1">
    <location>
        <begin position="31"/>
        <end position="163"/>
    </location>
</feature>
<reference evidence="2 3" key="1">
    <citation type="submission" date="2016-11" db="EMBL/GenBank/DDBJ databases">
        <authorList>
            <person name="Jaros S."/>
            <person name="Januszkiewicz K."/>
            <person name="Wedrychowicz H."/>
        </authorList>
    </citation>
    <scope>NUCLEOTIDE SEQUENCE [LARGE SCALE GENOMIC DNA]</scope>
    <source>
        <strain evidence="2 3">CGMCC 4.2025</strain>
    </source>
</reference>
<dbReference type="EMBL" id="FRBI01000007">
    <property type="protein sequence ID" value="SHL92573.1"/>
    <property type="molecule type" value="Genomic_DNA"/>
</dbReference>
<name>A0A1M7ELV8_9ACTN</name>
<proteinExistence type="predicted"/>
<organism evidence="2 3">
    <name type="scientific">Actinacidiphila paucisporea</name>
    <dbReference type="NCBI Taxonomy" id="310782"/>
    <lineage>
        <taxon>Bacteria</taxon>
        <taxon>Bacillati</taxon>
        <taxon>Actinomycetota</taxon>
        <taxon>Actinomycetes</taxon>
        <taxon>Kitasatosporales</taxon>
        <taxon>Streptomycetaceae</taxon>
        <taxon>Actinacidiphila</taxon>
    </lineage>
</organism>
<dbReference type="RefSeq" id="WP_073497595.1">
    <property type="nucleotide sequence ID" value="NZ_FRBI01000007.1"/>
</dbReference>
<dbReference type="PROSITE" id="PS51257">
    <property type="entry name" value="PROKAR_LIPOPROTEIN"/>
    <property type="match status" value="1"/>
</dbReference>
<dbReference type="Proteomes" id="UP000184111">
    <property type="component" value="Unassembled WGS sequence"/>
</dbReference>
<evidence type="ECO:0000256" key="1">
    <source>
        <dbReference type="SAM" id="SignalP"/>
    </source>
</evidence>